<dbReference type="SUPFAM" id="SSF56349">
    <property type="entry name" value="DNA breaking-rejoining enzymes"/>
    <property type="match status" value="1"/>
</dbReference>
<name>A0ABQ4QQ13_9HYPH</name>
<dbReference type="Proteomes" id="UP001055117">
    <property type="component" value="Unassembled WGS sequence"/>
</dbReference>
<organism evidence="3 4">
    <name type="scientific">Methylobacterium cerastii</name>
    <dbReference type="NCBI Taxonomy" id="932741"/>
    <lineage>
        <taxon>Bacteria</taxon>
        <taxon>Pseudomonadati</taxon>
        <taxon>Pseudomonadota</taxon>
        <taxon>Alphaproteobacteria</taxon>
        <taxon>Hyphomicrobiales</taxon>
        <taxon>Methylobacteriaceae</taxon>
        <taxon>Methylobacterium</taxon>
    </lineage>
</organism>
<sequence>MPPASGAKPRKPRATKPKSLGKQGRGLPYLWWRPGRIDTDGVERGGCWWIVHKGKQVRSTGCGAGKDQERGALQALDDYTASLSVIAPEEAGGPRKNRPANEVLVAEVLDRYLTAKKGRVDPTTGEVKGGVSRHHELAQRIGTLLDWWGTRTLDEVDSATCAEYVTSRIGTPWKAHARAGLGRDGEPRAGDGKPLRRGHSKPTKARVVSEGGARRELEDLRAAINDAVDDGLTRDAVRVTLPAKGEERDRWLTTAEAARILLGAWRKREVQTVHSGPRKGERVVGRLVGRHLARFVLVGLRTGTRSGPVCNASFVREVGKPWMELKTEKSVEDRIEKVVVDGAEYERRIQVPVVKRVAIFHRKALGTREKENKKAPTVRMPDSLVAHLWRWHHVLGQTYVVEWNGKPVGSTKRSFANLCHDLGFGDDVVRHSLRHTAVTWGMQAGVDIWELAGYVGMTVEMIERRYGHHSPAHMEGARAALGGRGRKRAA</sequence>
<dbReference type="InterPro" id="IPR011010">
    <property type="entry name" value="DNA_brk_join_enz"/>
</dbReference>
<evidence type="ECO:0008006" key="5">
    <source>
        <dbReference type="Google" id="ProtNLM"/>
    </source>
</evidence>
<reference evidence="3 4" key="1">
    <citation type="journal article" date="2021" name="Front. Microbiol.">
        <title>Comprehensive Comparative Genomics and Phenotyping of Methylobacterium Species.</title>
        <authorList>
            <person name="Alessa O."/>
            <person name="Ogura Y."/>
            <person name="Fujitani Y."/>
            <person name="Takami H."/>
            <person name="Hayashi T."/>
            <person name="Sahin N."/>
            <person name="Tani A."/>
        </authorList>
    </citation>
    <scope>NUCLEOTIDE SEQUENCE [LARGE SCALE GENOMIC DNA]</scope>
    <source>
        <strain evidence="3 4">DSM 23679</strain>
    </source>
</reference>
<dbReference type="Gene3D" id="1.10.443.10">
    <property type="entry name" value="Intergrase catalytic core"/>
    <property type="match status" value="1"/>
</dbReference>
<feature type="region of interest" description="Disordered" evidence="2">
    <location>
        <begin position="178"/>
        <end position="212"/>
    </location>
</feature>
<keyword evidence="4" id="KW-1185">Reference proteome</keyword>
<comment type="caution">
    <text evidence="3">The sequence shown here is derived from an EMBL/GenBank/DDBJ whole genome shotgun (WGS) entry which is preliminary data.</text>
</comment>
<evidence type="ECO:0000313" key="4">
    <source>
        <dbReference type="Proteomes" id="UP001055117"/>
    </source>
</evidence>
<accession>A0ABQ4QQ13</accession>
<gene>
    <name evidence="3" type="ORF">AFCDBAGC_4586</name>
</gene>
<proteinExistence type="predicted"/>
<dbReference type="EMBL" id="BPQG01000086">
    <property type="protein sequence ID" value="GJD46702.1"/>
    <property type="molecule type" value="Genomic_DNA"/>
</dbReference>
<keyword evidence="1" id="KW-0233">DNA recombination</keyword>
<evidence type="ECO:0000313" key="3">
    <source>
        <dbReference type="EMBL" id="GJD46702.1"/>
    </source>
</evidence>
<evidence type="ECO:0000256" key="1">
    <source>
        <dbReference type="ARBA" id="ARBA00023172"/>
    </source>
</evidence>
<evidence type="ECO:0000256" key="2">
    <source>
        <dbReference type="SAM" id="MobiDB-lite"/>
    </source>
</evidence>
<feature type="region of interest" description="Disordered" evidence="2">
    <location>
        <begin position="1"/>
        <end position="25"/>
    </location>
</feature>
<dbReference type="RefSeq" id="WP_238273035.1">
    <property type="nucleotide sequence ID" value="NZ_BPQG01000086.1"/>
</dbReference>
<feature type="compositionally biased region" description="Basic residues" evidence="2">
    <location>
        <begin position="195"/>
        <end position="204"/>
    </location>
</feature>
<dbReference type="InterPro" id="IPR013762">
    <property type="entry name" value="Integrase-like_cat_sf"/>
</dbReference>
<protein>
    <recommendedName>
        <fullName evidence="5">Integrase family protein</fullName>
    </recommendedName>
</protein>
<feature type="compositionally biased region" description="Basic and acidic residues" evidence="2">
    <location>
        <begin position="181"/>
        <end position="194"/>
    </location>
</feature>